<evidence type="ECO:0000313" key="1">
    <source>
        <dbReference type="EMBL" id="GAH63930.1"/>
    </source>
</evidence>
<feature type="non-terminal residue" evidence="1">
    <location>
        <position position="1"/>
    </location>
</feature>
<accession>X1I3P4</accession>
<reference evidence="1" key="1">
    <citation type="journal article" date="2014" name="Front. Microbiol.">
        <title>High frequency of phylogenetically diverse reductive dehalogenase-homologous genes in deep subseafloor sedimentary metagenomes.</title>
        <authorList>
            <person name="Kawai M."/>
            <person name="Futagami T."/>
            <person name="Toyoda A."/>
            <person name="Takaki Y."/>
            <person name="Nishi S."/>
            <person name="Hori S."/>
            <person name="Arai W."/>
            <person name="Tsubouchi T."/>
            <person name="Morono Y."/>
            <person name="Uchiyama I."/>
            <person name="Ito T."/>
            <person name="Fujiyama A."/>
            <person name="Inagaki F."/>
            <person name="Takami H."/>
        </authorList>
    </citation>
    <scope>NUCLEOTIDE SEQUENCE</scope>
    <source>
        <strain evidence="1">Expedition CK06-06</strain>
    </source>
</reference>
<dbReference type="EMBL" id="BARU01030492">
    <property type="protein sequence ID" value="GAH63930.1"/>
    <property type="molecule type" value="Genomic_DNA"/>
</dbReference>
<sequence length="113" mass="13238">AYLLMMYLKLTKSIYSKLDCVGILKSLVSIYSGWDLALVTDNRILSGTNLNPRSELNIKISDLQDNEKTLNYLKLILRDLLRVFTIDIDRFDEGYELFDDIINKYFKSVFKEE</sequence>
<gene>
    <name evidence="1" type="ORF">S03H2_48369</name>
</gene>
<comment type="caution">
    <text evidence="1">The sequence shown here is derived from an EMBL/GenBank/DDBJ whole genome shotgun (WGS) entry which is preliminary data.</text>
</comment>
<dbReference type="AlphaFoldDB" id="X1I3P4"/>
<name>X1I3P4_9ZZZZ</name>
<organism evidence="1">
    <name type="scientific">marine sediment metagenome</name>
    <dbReference type="NCBI Taxonomy" id="412755"/>
    <lineage>
        <taxon>unclassified sequences</taxon>
        <taxon>metagenomes</taxon>
        <taxon>ecological metagenomes</taxon>
    </lineage>
</organism>
<protein>
    <submittedName>
        <fullName evidence="1">Uncharacterized protein</fullName>
    </submittedName>
</protein>
<proteinExistence type="predicted"/>